<reference evidence="1 2" key="1">
    <citation type="submission" date="2020-08" db="EMBL/GenBank/DDBJ databases">
        <title>The Agave Microbiome: Exploring the role of microbial communities in plant adaptations to desert environments.</title>
        <authorList>
            <person name="Partida-Martinez L.P."/>
        </authorList>
    </citation>
    <scope>NUCLEOTIDE SEQUENCE [LARGE SCALE GENOMIC DNA]</scope>
    <source>
        <strain evidence="1 2">AS2.23</strain>
    </source>
</reference>
<evidence type="ECO:0000313" key="2">
    <source>
        <dbReference type="Proteomes" id="UP000533269"/>
    </source>
</evidence>
<dbReference type="EMBL" id="JACHVY010000009">
    <property type="protein sequence ID" value="MBB2903537.1"/>
    <property type="molecule type" value="Genomic_DNA"/>
</dbReference>
<dbReference type="Gene3D" id="3.30.565.10">
    <property type="entry name" value="Histidine kinase-like ATPase, C-terminal domain"/>
    <property type="match status" value="1"/>
</dbReference>
<gene>
    <name evidence="1" type="ORF">FHR75_004379</name>
</gene>
<dbReference type="Proteomes" id="UP000533269">
    <property type="component" value="Unassembled WGS sequence"/>
</dbReference>
<evidence type="ECO:0000313" key="1">
    <source>
        <dbReference type="EMBL" id="MBB2903537.1"/>
    </source>
</evidence>
<protein>
    <recommendedName>
        <fullName evidence="3">ATP-binding region ATPase domain protein</fullName>
    </recommendedName>
</protein>
<sequence length="430" mass="48139">MAARQYNKSYEVMPSAARLTESLRDIGYDFPTAVADLVDNSIAAGASRVDIDIEFDGPDSYVAVADDGLGMTANKLLEALRFGTRRQYQPGELGRYGLGLKTAPLSQCRRFTVVTRRSTVNRVVIRRTLDLDIIAEWDSWLIVEEALTPPVRHAARRLHDAPGTVVVWEKLDRILPAARQDGGWAKRRFATLAVKTMEHLSMVFHRFLEGRDGRPPIVITVNGEKVVPWNPFGQGEPATQIMPERVFEVLHGSGAGHVRMQRFVLPAKDKFSSVGEFERMSGPLKWNRQQGLYIYRADRLVQWGGWNGIRAIDEHTKLARASLEFGTELDVMFSVNVAKMRVSLPTVLRQMIERPVHDLCLRADHAYRKTSKRHGPATSERGRAASVQLTTVGVALQMAALELGHSEVLQEMLQLIKQRDADLVIGLGLD</sequence>
<accession>A0A7W4TRS6</accession>
<evidence type="ECO:0008006" key="3">
    <source>
        <dbReference type="Google" id="ProtNLM"/>
    </source>
</evidence>
<dbReference type="RefSeq" id="WP_183393133.1">
    <property type="nucleotide sequence ID" value="NZ_JACHVY010000009.1"/>
</dbReference>
<dbReference type="Pfam" id="PF13589">
    <property type="entry name" value="HATPase_c_3"/>
    <property type="match status" value="1"/>
</dbReference>
<dbReference type="SUPFAM" id="SSF55874">
    <property type="entry name" value="ATPase domain of HSP90 chaperone/DNA topoisomerase II/histidine kinase"/>
    <property type="match status" value="1"/>
</dbReference>
<dbReference type="InterPro" id="IPR036890">
    <property type="entry name" value="HATPase_C_sf"/>
</dbReference>
<comment type="caution">
    <text evidence="1">The sequence shown here is derived from an EMBL/GenBank/DDBJ whole genome shotgun (WGS) entry which is preliminary data.</text>
</comment>
<proteinExistence type="predicted"/>
<organism evidence="1 2">
    <name type="scientific">Kineococcus radiotolerans</name>
    <dbReference type="NCBI Taxonomy" id="131568"/>
    <lineage>
        <taxon>Bacteria</taxon>
        <taxon>Bacillati</taxon>
        <taxon>Actinomycetota</taxon>
        <taxon>Actinomycetes</taxon>
        <taxon>Kineosporiales</taxon>
        <taxon>Kineosporiaceae</taxon>
        <taxon>Kineococcus</taxon>
    </lineage>
</organism>
<dbReference type="AlphaFoldDB" id="A0A7W4TRS6"/>
<name>A0A7W4TRS6_KINRA</name>
<reference evidence="1 2" key="2">
    <citation type="submission" date="2020-08" db="EMBL/GenBank/DDBJ databases">
        <authorList>
            <person name="Partida-Martinez L."/>
            <person name="Huntemann M."/>
            <person name="Clum A."/>
            <person name="Wang J."/>
            <person name="Palaniappan K."/>
            <person name="Ritter S."/>
            <person name="Chen I.-M."/>
            <person name="Stamatis D."/>
            <person name="Reddy T."/>
            <person name="O'Malley R."/>
            <person name="Daum C."/>
            <person name="Shapiro N."/>
            <person name="Ivanova N."/>
            <person name="Kyrpides N."/>
            <person name="Woyke T."/>
        </authorList>
    </citation>
    <scope>NUCLEOTIDE SEQUENCE [LARGE SCALE GENOMIC DNA]</scope>
    <source>
        <strain evidence="1 2">AS2.23</strain>
    </source>
</reference>